<dbReference type="InterPro" id="IPR057731">
    <property type="entry name" value="STIL_N"/>
</dbReference>
<dbReference type="GO" id="GO:0007052">
    <property type="term" value="P:mitotic spindle organization"/>
    <property type="evidence" value="ECO:0007669"/>
    <property type="project" value="TreeGrafter"/>
</dbReference>
<evidence type="ECO:0000313" key="3">
    <source>
        <dbReference type="EMBL" id="KAK3265399.1"/>
    </source>
</evidence>
<evidence type="ECO:0000256" key="1">
    <source>
        <dbReference type="SAM" id="MobiDB-lite"/>
    </source>
</evidence>
<evidence type="ECO:0000313" key="4">
    <source>
        <dbReference type="Proteomes" id="UP001190700"/>
    </source>
</evidence>
<reference evidence="3 4" key="1">
    <citation type="journal article" date="2015" name="Genome Biol. Evol.">
        <title>Comparative Genomics of a Bacterivorous Green Alga Reveals Evolutionary Causalities and Consequences of Phago-Mixotrophic Mode of Nutrition.</title>
        <authorList>
            <person name="Burns J.A."/>
            <person name="Paasch A."/>
            <person name="Narechania A."/>
            <person name="Kim E."/>
        </authorList>
    </citation>
    <scope>NUCLEOTIDE SEQUENCE [LARGE SCALE GENOMIC DNA]</scope>
    <source>
        <strain evidence="3 4">PLY_AMNH</strain>
    </source>
</reference>
<feature type="domain" description="STIL N-terminal" evidence="2">
    <location>
        <begin position="310"/>
        <end position="447"/>
    </location>
</feature>
<dbReference type="GO" id="GO:0071539">
    <property type="term" value="P:protein localization to centrosome"/>
    <property type="evidence" value="ECO:0007669"/>
    <property type="project" value="TreeGrafter"/>
</dbReference>
<dbReference type="Pfam" id="PF15253">
    <property type="entry name" value="STIL_N"/>
    <property type="match status" value="1"/>
</dbReference>
<accession>A0AAE0KYP7</accession>
<dbReference type="GO" id="GO:0031023">
    <property type="term" value="P:microtubule organizing center organization"/>
    <property type="evidence" value="ECO:0007669"/>
    <property type="project" value="TreeGrafter"/>
</dbReference>
<protein>
    <recommendedName>
        <fullName evidence="2">STIL N-terminal domain-containing protein</fullName>
    </recommendedName>
</protein>
<dbReference type="PANTHER" id="PTHR15128:SF0">
    <property type="entry name" value="SCL-INTERRUPTING LOCUS PROTEIN"/>
    <property type="match status" value="1"/>
</dbReference>
<dbReference type="InterPro" id="IPR026123">
    <property type="entry name" value="STIL"/>
</dbReference>
<feature type="region of interest" description="Disordered" evidence="1">
    <location>
        <begin position="85"/>
        <end position="136"/>
    </location>
</feature>
<gene>
    <name evidence="3" type="ORF">CYMTET_25915</name>
</gene>
<dbReference type="PANTHER" id="PTHR15128">
    <property type="entry name" value="TAL1 SCL INTERRUPTING LOCUS"/>
    <property type="match status" value="1"/>
</dbReference>
<organism evidence="3 4">
    <name type="scientific">Cymbomonas tetramitiformis</name>
    <dbReference type="NCBI Taxonomy" id="36881"/>
    <lineage>
        <taxon>Eukaryota</taxon>
        <taxon>Viridiplantae</taxon>
        <taxon>Chlorophyta</taxon>
        <taxon>Pyramimonadophyceae</taxon>
        <taxon>Pyramimonadales</taxon>
        <taxon>Pyramimonadaceae</taxon>
        <taxon>Cymbomonas</taxon>
    </lineage>
</organism>
<sequence length="452" mass="49020">MSTNAFQSYIPGYSYGPAHSLPYETDVKEAVSQNLSQNFRTARNGLPQHSPYAHFQASNPALVRNNLTSNFPEKTFQQSAFFPEERNSAGTSAQRPRDQSPVPPETPSAWQPSIRVTRETCVSSSQGDEDLRSGGGPAYGLRFPAARAMLWDHSPFGDSVHVSSHEQAPALELTSNFIHDLVEELKHIRKKSPAGVECVKYGAAGRWVCEDSVHSFGSKIVLDFFVSEANREAGIPRAVDGICAPLHLTSTSRDDPLEPAEGVASKVAGGASTVDKLTEQFLHACSQRGSVTVPHLLPTEFVAAITASDIAFAGVIALPAPTMRLVPLHPLRICDTGLSRSLRAAQRSNAAGPIPASGYLTLDQARKLLPLMDTEPRAFDLPLVGIWVSGVSNVHHPYVWAALQRFLYNTRLQDKVMSQGAFMLQLYVKGEPNPTCYDCIVGEGGSKVHPVP</sequence>
<dbReference type="EMBL" id="LGRX02013944">
    <property type="protein sequence ID" value="KAK3265399.1"/>
    <property type="molecule type" value="Genomic_DNA"/>
</dbReference>
<comment type="caution">
    <text evidence="3">The sequence shown here is derived from an EMBL/GenBank/DDBJ whole genome shotgun (WGS) entry which is preliminary data.</text>
</comment>
<evidence type="ECO:0000259" key="2">
    <source>
        <dbReference type="Pfam" id="PF15253"/>
    </source>
</evidence>
<dbReference type="GO" id="GO:0007224">
    <property type="term" value="P:smoothened signaling pathway"/>
    <property type="evidence" value="ECO:0007669"/>
    <property type="project" value="TreeGrafter"/>
</dbReference>
<name>A0AAE0KYP7_9CHLO</name>
<keyword evidence="4" id="KW-1185">Reference proteome</keyword>
<proteinExistence type="predicted"/>
<dbReference type="AlphaFoldDB" id="A0AAE0KYP7"/>
<dbReference type="GO" id="GO:0005815">
    <property type="term" value="C:microtubule organizing center"/>
    <property type="evidence" value="ECO:0007669"/>
    <property type="project" value="TreeGrafter"/>
</dbReference>
<dbReference type="Proteomes" id="UP001190700">
    <property type="component" value="Unassembled WGS sequence"/>
</dbReference>